<evidence type="ECO:0000256" key="1">
    <source>
        <dbReference type="ARBA" id="ARBA00010574"/>
    </source>
</evidence>
<dbReference type="Proteomes" id="UP001595616">
    <property type="component" value="Unassembled WGS sequence"/>
</dbReference>
<dbReference type="EMBL" id="JBHRYQ010000001">
    <property type="protein sequence ID" value="MFC3810726.1"/>
    <property type="molecule type" value="Genomic_DNA"/>
</dbReference>
<comment type="similarity">
    <text evidence="1 2">Belongs to the Iojap/RsfS family.</text>
</comment>
<proteinExistence type="inferred from homology"/>
<accession>A0ABV7YXA2</accession>
<reference evidence="4" key="1">
    <citation type="journal article" date="2019" name="Int. J. Syst. Evol. Microbiol.">
        <title>The Global Catalogue of Microorganisms (GCM) 10K type strain sequencing project: providing services to taxonomists for standard genome sequencing and annotation.</title>
        <authorList>
            <consortium name="The Broad Institute Genomics Platform"/>
            <consortium name="The Broad Institute Genome Sequencing Center for Infectious Disease"/>
            <person name="Wu L."/>
            <person name="Ma J."/>
        </authorList>
    </citation>
    <scope>NUCLEOTIDE SEQUENCE [LARGE SCALE GENOMIC DNA]</scope>
    <source>
        <strain evidence="4">CECT 7956</strain>
    </source>
</reference>
<evidence type="ECO:0000256" key="2">
    <source>
        <dbReference type="HAMAP-Rule" id="MF_01477"/>
    </source>
</evidence>
<dbReference type="InterPro" id="IPR004394">
    <property type="entry name" value="Iojap/RsfS/C7orf30"/>
</dbReference>
<evidence type="ECO:0000313" key="3">
    <source>
        <dbReference type="EMBL" id="MFC3810726.1"/>
    </source>
</evidence>
<comment type="subcellular location">
    <subcellularLocation>
        <location evidence="2">Cytoplasm</location>
    </subcellularLocation>
</comment>
<dbReference type="Gene3D" id="3.30.460.10">
    <property type="entry name" value="Beta Polymerase, domain 2"/>
    <property type="match status" value="1"/>
</dbReference>
<sequence length="132" mass="15205">MKKTKQISSEQLCDLVINGMQEKKGFDIVRMDLRKIHNSITDFFVICSGSSDTQIDAIASSVDEEVFKGSNQDPWHKEGIQNKEWILLDYVDVVVHVFRKDRREFYDIESLWGDAEIAYYGDTLKPSSVPLN</sequence>
<dbReference type="HAMAP" id="MF_01477">
    <property type="entry name" value="Iojap_RsfS"/>
    <property type="match status" value="1"/>
</dbReference>
<dbReference type="InterPro" id="IPR043519">
    <property type="entry name" value="NT_sf"/>
</dbReference>
<keyword evidence="4" id="KW-1185">Reference proteome</keyword>
<comment type="caution">
    <text evidence="3">The sequence shown here is derived from an EMBL/GenBank/DDBJ whole genome shotgun (WGS) entry which is preliminary data.</text>
</comment>
<organism evidence="3 4">
    <name type="scientific">Lacihabitans lacunae</name>
    <dbReference type="NCBI Taxonomy" id="1028214"/>
    <lineage>
        <taxon>Bacteria</taxon>
        <taxon>Pseudomonadati</taxon>
        <taxon>Bacteroidota</taxon>
        <taxon>Cytophagia</taxon>
        <taxon>Cytophagales</taxon>
        <taxon>Leadbetterellaceae</taxon>
        <taxon>Lacihabitans</taxon>
    </lineage>
</organism>
<keyword evidence="2" id="KW-0678">Repressor</keyword>
<dbReference type="NCBIfam" id="TIGR00090">
    <property type="entry name" value="rsfS_iojap_ybeB"/>
    <property type="match status" value="1"/>
</dbReference>
<dbReference type="PANTHER" id="PTHR21043:SF0">
    <property type="entry name" value="MITOCHONDRIAL ASSEMBLY OF RIBOSOMAL LARGE SUBUNIT PROTEIN 1"/>
    <property type="match status" value="1"/>
</dbReference>
<dbReference type="RefSeq" id="WP_379837091.1">
    <property type="nucleotide sequence ID" value="NZ_JBHRYQ010000001.1"/>
</dbReference>
<keyword evidence="2" id="KW-0810">Translation regulation</keyword>
<dbReference type="Pfam" id="PF02410">
    <property type="entry name" value="RsfS"/>
    <property type="match status" value="1"/>
</dbReference>
<dbReference type="PANTHER" id="PTHR21043">
    <property type="entry name" value="IOJAP SUPERFAMILY ORTHOLOG"/>
    <property type="match status" value="1"/>
</dbReference>
<evidence type="ECO:0000313" key="4">
    <source>
        <dbReference type="Proteomes" id="UP001595616"/>
    </source>
</evidence>
<name>A0ABV7YXA2_9BACT</name>
<protein>
    <recommendedName>
        <fullName evidence="2">Ribosomal silencing factor RsfS</fullName>
    </recommendedName>
</protein>
<gene>
    <name evidence="2 3" type="primary">rsfS</name>
    <name evidence="3" type="ORF">ACFOOI_08675</name>
</gene>
<comment type="function">
    <text evidence="2">Functions as a ribosomal silencing factor. Interacts with ribosomal protein uL14 (rplN), blocking formation of intersubunit bridge B8. Prevents association of the 30S and 50S ribosomal subunits and the formation of functional ribosomes, thus repressing translation.</text>
</comment>
<keyword evidence="2" id="KW-0963">Cytoplasm</keyword>
<comment type="subunit">
    <text evidence="2">Interacts with ribosomal protein uL14 (rplN).</text>
</comment>
<dbReference type="SUPFAM" id="SSF81301">
    <property type="entry name" value="Nucleotidyltransferase"/>
    <property type="match status" value="1"/>
</dbReference>